<feature type="transmembrane region" description="Helical" evidence="6">
    <location>
        <begin position="254"/>
        <end position="279"/>
    </location>
</feature>
<dbReference type="InterPro" id="IPR044770">
    <property type="entry name" value="MFS_spinster-like"/>
</dbReference>
<sequence>MDVEGGLLGGRRLYVVGVLTLVYAVSIIDRQIVIILQDQLKLEFSLNDKQLGLMTGPAFVVLYLAAGLLIAPLADRHNRRTLVAASVIVWSAATAAAGLAQSYIQLVLARAGVGVGEAGSGPAAYSMIADMYPDGKRGLPTSIFSSGVYLGILTGLAGGGWLGAILGWRRTLVVLGVFGLAVGVLVRLSVAEPTRRSTDQSGAAELPFREVVRTLGAAPGIIHLLIGSSLFSMAGNGAVSFMPPFLLRLHAMDVAHVGLWLGIIIGCGGAIGSAVSGVVADRLCGNVLARYPLLIGFALLLAVPFYVAAFLAPTGAWALGLFVVPALLYPVYLTPSLMVLYRVVPPRARARAVAVLLSTFTGVALGFGPMVVGALSDYFGARMGPEGLRIALIVSVSISSAWALIHFWLAHVAMRRCADSNSAIA</sequence>
<feature type="transmembrane region" description="Helical" evidence="6">
    <location>
        <begin position="172"/>
        <end position="190"/>
    </location>
</feature>
<feature type="transmembrane region" description="Helical" evidence="6">
    <location>
        <begin position="387"/>
        <end position="409"/>
    </location>
</feature>
<dbReference type="AlphaFoldDB" id="A0A840FMC6"/>
<dbReference type="PANTHER" id="PTHR23505:SF79">
    <property type="entry name" value="PROTEIN SPINSTER"/>
    <property type="match status" value="1"/>
</dbReference>
<dbReference type="PANTHER" id="PTHR23505">
    <property type="entry name" value="SPINSTER"/>
    <property type="match status" value="1"/>
</dbReference>
<feature type="transmembrane region" description="Helical" evidence="6">
    <location>
        <begin position="51"/>
        <end position="70"/>
    </location>
</feature>
<proteinExistence type="predicted"/>
<dbReference type="Gene3D" id="1.20.1250.20">
    <property type="entry name" value="MFS general substrate transporter like domains"/>
    <property type="match status" value="1"/>
</dbReference>
<comment type="subcellular location">
    <subcellularLocation>
        <location evidence="1">Membrane</location>
        <topology evidence="1">Multi-pass membrane protein</topology>
    </subcellularLocation>
</comment>
<name>A0A840FMC6_9SPHN</name>
<keyword evidence="3 6" id="KW-0812">Transmembrane</keyword>
<evidence type="ECO:0000256" key="2">
    <source>
        <dbReference type="ARBA" id="ARBA00022448"/>
    </source>
</evidence>
<dbReference type="Proteomes" id="UP000529795">
    <property type="component" value="Unassembled WGS sequence"/>
</dbReference>
<evidence type="ECO:0000256" key="1">
    <source>
        <dbReference type="ARBA" id="ARBA00004141"/>
    </source>
</evidence>
<evidence type="ECO:0000256" key="5">
    <source>
        <dbReference type="ARBA" id="ARBA00023136"/>
    </source>
</evidence>
<dbReference type="Pfam" id="PF07690">
    <property type="entry name" value="MFS_1"/>
    <property type="match status" value="1"/>
</dbReference>
<feature type="transmembrane region" description="Helical" evidence="6">
    <location>
        <begin position="317"/>
        <end position="341"/>
    </location>
</feature>
<feature type="transmembrane region" description="Helical" evidence="6">
    <location>
        <begin position="146"/>
        <end position="166"/>
    </location>
</feature>
<gene>
    <name evidence="8" type="ORF">GGQ80_002995</name>
</gene>
<dbReference type="EMBL" id="JACIEV010000009">
    <property type="protein sequence ID" value="MBB4155078.1"/>
    <property type="molecule type" value="Genomic_DNA"/>
</dbReference>
<protein>
    <submittedName>
        <fullName evidence="8">Putative MFS family arabinose efflux permease</fullName>
    </submittedName>
</protein>
<evidence type="ECO:0000256" key="3">
    <source>
        <dbReference type="ARBA" id="ARBA00022692"/>
    </source>
</evidence>
<dbReference type="InterPro" id="IPR036259">
    <property type="entry name" value="MFS_trans_sf"/>
</dbReference>
<keyword evidence="5 6" id="KW-0472">Membrane</keyword>
<comment type="caution">
    <text evidence="8">The sequence shown here is derived from an EMBL/GenBank/DDBJ whole genome shotgun (WGS) entry which is preliminary data.</text>
</comment>
<keyword evidence="2" id="KW-0813">Transport</keyword>
<reference evidence="8 9" key="1">
    <citation type="submission" date="2020-08" db="EMBL/GenBank/DDBJ databases">
        <title>Genomic Encyclopedia of Type Strains, Phase IV (KMG-IV): sequencing the most valuable type-strain genomes for metagenomic binning, comparative biology and taxonomic classification.</title>
        <authorList>
            <person name="Goeker M."/>
        </authorList>
    </citation>
    <scope>NUCLEOTIDE SEQUENCE [LARGE SCALE GENOMIC DNA]</scope>
    <source>
        <strain evidence="8 9">YC6723</strain>
    </source>
</reference>
<dbReference type="InterPro" id="IPR011701">
    <property type="entry name" value="MFS"/>
</dbReference>
<evidence type="ECO:0000259" key="7">
    <source>
        <dbReference type="PROSITE" id="PS50850"/>
    </source>
</evidence>
<feature type="transmembrane region" description="Helical" evidence="6">
    <location>
        <begin position="353"/>
        <end position="375"/>
    </location>
</feature>
<evidence type="ECO:0000313" key="8">
    <source>
        <dbReference type="EMBL" id="MBB4155078.1"/>
    </source>
</evidence>
<accession>A0A840FMC6</accession>
<dbReference type="PROSITE" id="PS50850">
    <property type="entry name" value="MFS"/>
    <property type="match status" value="1"/>
</dbReference>
<dbReference type="GO" id="GO:0022857">
    <property type="term" value="F:transmembrane transporter activity"/>
    <property type="evidence" value="ECO:0007669"/>
    <property type="project" value="InterPro"/>
</dbReference>
<feature type="transmembrane region" description="Helical" evidence="6">
    <location>
        <begin position="12"/>
        <end position="30"/>
    </location>
</feature>
<dbReference type="InterPro" id="IPR020846">
    <property type="entry name" value="MFS_dom"/>
</dbReference>
<feature type="transmembrane region" description="Helical" evidence="6">
    <location>
        <begin position="211"/>
        <end position="234"/>
    </location>
</feature>
<dbReference type="RefSeq" id="WP_183986226.1">
    <property type="nucleotide sequence ID" value="NZ_JACIEV010000009.1"/>
</dbReference>
<dbReference type="SUPFAM" id="SSF103473">
    <property type="entry name" value="MFS general substrate transporter"/>
    <property type="match status" value="1"/>
</dbReference>
<feature type="transmembrane region" description="Helical" evidence="6">
    <location>
        <begin position="291"/>
        <end position="311"/>
    </location>
</feature>
<evidence type="ECO:0000313" key="9">
    <source>
        <dbReference type="Proteomes" id="UP000529795"/>
    </source>
</evidence>
<evidence type="ECO:0000256" key="4">
    <source>
        <dbReference type="ARBA" id="ARBA00022989"/>
    </source>
</evidence>
<evidence type="ECO:0000256" key="6">
    <source>
        <dbReference type="SAM" id="Phobius"/>
    </source>
</evidence>
<dbReference type="GO" id="GO:0016020">
    <property type="term" value="C:membrane"/>
    <property type="evidence" value="ECO:0007669"/>
    <property type="project" value="UniProtKB-SubCell"/>
</dbReference>
<organism evidence="8 9">
    <name type="scientific">Sphingomonas jinjuensis</name>
    <dbReference type="NCBI Taxonomy" id="535907"/>
    <lineage>
        <taxon>Bacteria</taxon>
        <taxon>Pseudomonadati</taxon>
        <taxon>Pseudomonadota</taxon>
        <taxon>Alphaproteobacteria</taxon>
        <taxon>Sphingomonadales</taxon>
        <taxon>Sphingomonadaceae</taxon>
        <taxon>Sphingomonas</taxon>
    </lineage>
</organism>
<keyword evidence="4 6" id="KW-1133">Transmembrane helix</keyword>
<keyword evidence="9" id="KW-1185">Reference proteome</keyword>
<feature type="domain" description="Major facilitator superfamily (MFS) profile" evidence="7">
    <location>
        <begin position="15"/>
        <end position="414"/>
    </location>
</feature>